<feature type="signal peptide" evidence="2">
    <location>
        <begin position="1"/>
        <end position="31"/>
    </location>
</feature>
<feature type="chain" id="PRO_5010331150" description="SCP domain-containing protein" evidence="2">
    <location>
        <begin position="32"/>
        <end position="226"/>
    </location>
</feature>
<name>A0A1S1R265_9ACTN</name>
<gene>
    <name evidence="3" type="ORF">BBK14_32715</name>
</gene>
<evidence type="ECO:0000313" key="3">
    <source>
        <dbReference type="EMBL" id="OHV39801.1"/>
    </source>
</evidence>
<accession>A0A1S1R265</accession>
<evidence type="ECO:0000256" key="1">
    <source>
        <dbReference type="SAM" id="MobiDB-lite"/>
    </source>
</evidence>
<evidence type="ECO:0008006" key="5">
    <source>
        <dbReference type="Google" id="ProtNLM"/>
    </source>
</evidence>
<proteinExistence type="predicted"/>
<dbReference type="InterPro" id="IPR035940">
    <property type="entry name" value="CAP_sf"/>
</dbReference>
<sequence length="226" mass="24317">MRPFRRLTVSAVAAAIALVGFAAAESPAAQAAPKRLVRIDYCDSIYADKPITQQRAETSELSMTCLINKVRVDAGAPPLRLETVYAANGGSVYQTPLWKAATGHATRAVALKWWIPDPVNDPEGKKTHIDPETGSNPTTRIKGAGYCPNGTWAIAENTFTSAGMGQQFPPTPRGVVTWWATDPYHWPTLINPTYREHRIAILPGSADPNATGDPSGTFVENLGSCT</sequence>
<keyword evidence="2" id="KW-0732">Signal</keyword>
<dbReference type="AlphaFoldDB" id="A0A1S1R265"/>
<reference evidence="4" key="1">
    <citation type="submission" date="2016-07" db="EMBL/GenBank/DDBJ databases">
        <title>Frankia sp. NRRL B-16219 Genome sequencing.</title>
        <authorList>
            <person name="Ghodhbane-Gtari F."/>
            <person name="Swanson E."/>
            <person name="Gueddou A."/>
            <person name="Louati M."/>
            <person name="Nouioui I."/>
            <person name="Hezbri K."/>
            <person name="Abebe-Akele F."/>
            <person name="Simpson S."/>
            <person name="Morris K."/>
            <person name="Thomas K."/>
            <person name="Gtari M."/>
            <person name="Tisa L.S."/>
        </authorList>
    </citation>
    <scope>NUCLEOTIDE SEQUENCE [LARGE SCALE GENOMIC DNA]</scope>
    <source>
        <strain evidence="4">NRRL B-16219</strain>
    </source>
</reference>
<keyword evidence="4" id="KW-1185">Reference proteome</keyword>
<dbReference type="OrthoDB" id="68195at2"/>
<feature type="region of interest" description="Disordered" evidence="1">
    <location>
        <begin position="206"/>
        <end position="226"/>
    </location>
</feature>
<dbReference type="EMBL" id="MAXA01000081">
    <property type="protein sequence ID" value="OHV39801.1"/>
    <property type="molecule type" value="Genomic_DNA"/>
</dbReference>
<evidence type="ECO:0000256" key="2">
    <source>
        <dbReference type="SAM" id="SignalP"/>
    </source>
</evidence>
<organism evidence="3 4">
    <name type="scientific">Parafrankia soli</name>
    <dbReference type="NCBI Taxonomy" id="2599596"/>
    <lineage>
        <taxon>Bacteria</taxon>
        <taxon>Bacillati</taxon>
        <taxon>Actinomycetota</taxon>
        <taxon>Actinomycetes</taxon>
        <taxon>Frankiales</taxon>
        <taxon>Frankiaceae</taxon>
        <taxon>Parafrankia</taxon>
    </lineage>
</organism>
<protein>
    <recommendedName>
        <fullName evidence="5">SCP domain-containing protein</fullName>
    </recommendedName>
</protein>
<evidence type="ECO:0000313" key="4">
    <source>
        <dbReference type="Proteomes" id="UP000179769"/>
    </source>
</evidence>
<comment type="caution">
    <text evidence="3">The sequence shown here is derived from an EMBL/GenBank/DDBJ whole genome shotgun (WGS) entry which is preliminary data.</text>
</comment>
<dbReference type="RefSeq" id="WP_071060949.1">
    <property type="nucleotide sequence ID" value="NZ_MAXA01000081.1"/>
</dbReference>
<dbReference type="Gene3D" id="3.40.33.10">
    <property type="entry name" value="CAP"/>
    <property type="match status" value="1"/>
</dbReference>
<dbReference type="Proteomes" id="UP000179769">
    <property type="component" value="Unassembled WGS sequence"/>
</dbReference>